<evidence type="ECO:0000256" key="7">
    <source>
        <dbReference type="PROSITE-ProRule" id="PRU01360"/>
    </source>
</evidence>
<dbReference type="InterPro" id="IPR037066">
    <property type="entry name" value="Plug_dom_sf"/>
</dbReference>
<sequence length="993" mass="110887">MNNKNLRVHSKRTLAAIAVSTLLATTPVQASSTSGSIYGQAEAGSAVSFTNKDTGLNRTVTAGDNGRFNFKEVPPGRYVVTSANGEKHEVVVKIGTGSSVIFGSNDVEVITVQGGRISAIDTTSTESTVVFTQDQIELLPVSRDVTSVALLTPGTQKGVAEFGNLASFGGSSVAENGYYIDGMDVTNLKNFLSFASLPFDAIEQTQVKTGGYGVEYGRALGGITNVITKSGTNEWEFSAAAYYIPESLYEDEKDVVDRAHDDGTLLKYDSDNTYNSLAMNVGVGGPLIKDTLFLYANLEGQYVERDWYYRSTSTNQEITNPNYLVKLDYYLNDNHLFKLTYINNESDREQKRYENAAGEYYTGSHGTKTTDVTYENGGDILIANYSGQITDDLSVSLMYGTLDQKDENRSPRNLPGGECVVAIDTSGDKTWSTRENIGCWNPANSSSLDPESPSEHDERDSYKFDFDWTIGDHTIRGGYNKEEYTSYAIGSQYSGGLYYRYMDGNTLNEGILNGVDIGVGTKAVRIRTSDILSGAYGVENEAFYLEDNWQITDNILVYAGIRNETFTNLDAKGDVFVEADDLWAPRFGFSWDINGDSTQKLYATAGRYYIPIASNTNIRSTRTESFTEKFYFVDGFNPEDGTPINLGEQFGREIIDNQTPDPRNIAVSDLDPMYQDEFILGYQHALDEDWTVGIKGMYREVKDGMDDFCAHDGFIKWAEDNGYDNFDYHTMSGCLIVNPGKDLSLYMDLENDGNMTHVTVPNSYFELPEYERTYKGIELTLERAFNDDWYMNASYVWSKSEGNVEGYVNSTLGQEDAGATQDFDHKLFQDGSDGYLPNDRRHQFKIYGLYQVTDEIAITANISAASGTPLSCNGYIPLDGMTEADQNSFSRYSASSFYCVNDQGEPELTNRGDYGETDWTYNVDMGINYVPAWADDRLTLKMDVFNLFNFDEAIEYNQQKDLERGSPVQNPNFLAPTEFQSPRYFRFTARYVF</sequence>
<evidence type="ECO:0000259" key="10">
    <source>
        <dbReference type="Pfam" id="PF25183"/>
    </source>
</evidence>
<evidence type="ECO:0000256" key="1">
    <source>
        <dbReference type="ARBA" id="ARBA00004571"/>
    </source>
</evidence>
<evidence type="ECO:0000313" key="11">
    <source>
        <dbReference type="EMBL" id="TKB57627.1"/>
    </source>
</evidence>
<dbReference type="GO" id="GO:0015344">
    <property type="term" value="F:siderophore uptake transmembrane transporter activity"/>
    <property type="evidence" value="ECO:0007669"/>
    <property type="project" value="TreeGrafter"/>
</dbReference>
<dbReference type="OrthoDB" id="9768147at2"/>
<evidence type="ECO:0000256" key="2">
    <source>
        <dbReference type="ARBA" id="ARBA00022448"/>
    </source>
</evidence>
<dbReference type="SUPFAM" id="SSF117074">
    <property type="entry name" value="Hypothetical protein PA1324"/>
    <property type="match status" value="1"/>
</dbReference>
<keyword evidence="6 7" id="KW-0998">Cell outer membrane</keyword>
<evidence type="ECO:0000256" key="4">
    <source>
        <dbReference type="ARBA" id="ARBA00022692"/>
    </source>
</evidence>
<organism evidence="11 12">
    <name type="scientific">Ferrimonas aestuarii</name>
    <dbReference type="NCBI Taxonomy" id="2569539"/>
    <lineage>
        <taxon>Bacteria</taxon>
        <taxon>Pseudomonadati</taxon>
        <taxon>Pseudomonadota</taxon>
        <taxon>Gammaproteobacteria</taxon>
        <taxon>Alteromonadales</taxon>
        <taxon>Ferrimonadaceae</taxon>
        <taxon>Ferrimonas</taxon>
    </lineage>
</organism>
<dbReference type="GO" id="GO:0044718">
    <property type="term" value="P:siderophore transmembrane transport"/>
    <property type="evidence" value="ECO:0007669"/>
    <property type="project" value="TreeGrafter"/>
</dbReference>
<evidence type="ECO:0000256" key="6">
    <source>
        <dbReference type="ARBA" id="ARBA00023237"/>
    </source>
</evidence>
<dbReference type="PANTHER" id="PTHR30069:SF46">
    <property type="entry name" value="OAR PROTEIN"/>
    <property type="match status" value="1"/>
</dbReference>
<dbReference type="Gene3D" id="2.40.170.20">
    <property type="entry name" value="TonB-dependent receptor, beta-barrel domain"/>
    <property type="match status" value="1"/>
</dbReference>
<feature type="chain" id="PRO_5021013446" evidence="8">
    <location>
        <begin position="31"/>
        <end position="993"/>
    </location>
</feature>
<proteinExistence type="inferred from homology"/>
<evidence type="ECO:0000259" key="9">
    <source>
        <dbReference type="Pfam" id="PF07715"/>
    </source>
</evidence>
<accession>A0A4U1BRD7</accession>
<dbReference type="Gene3D" id="2.60.40.1120">
    <property type="entry name" value="Carboxypeptidase-like, regulatory domain"/>
    <property type="match status" value="1"/>
</dbReference>
<keyword evidence="2 7" id="KW-0813">Transport</keyword>
<feature type="domain" description="TonB-dependent receptor plug" evidence="9">
    <location>
        <begin position="124"/>
        <end position="223"/>
    </location>
</feature>
<feature type="domain" description="TonB-dependent transporter Oar-like beta-barrel" evidence="10">
    <location>
        <begin position="311"/>
        <end position="570"/>
    </location>
</feature>
<comment type="similarity">
    <text evidence="7">Belongs to the TonB-dependent receptor family.</text>
</comment>
<dbReference type="Pfam" id="PF25183">
    <property type="entry name" value="OMP_b-brl_4"/>
    <property type="match status" value="1"/>
</dbReference>
<name>A0A4U1BRD7_9GAMM</name>
<dbReference type="AlphaFoldDB" id="A0A4U1BRD7"/>
<dbReference type="RefSeq" id="WP_136862272.1">
    <property type="nucleotide sequence ID" value="NZ_SWCJ01000002.1"/>
</dbReference>
<keyword evidence="5 7" id="KW-0472">Membrane</keyword>
<evidence type="ECO:0000256" key="8">
    <source>
        <dbReference type="SAM" id="SignalP"/>
    </source>
</evidence>
<dbReference type="PANTHER" id="PTHR30069">
    <property type="entry name" value="TONB-DEPENDENT OUTER MEMBRANE RECEPTOR"/>
    <property type="match status" value="1"/>
</dbReference>
<dbReference type="SUPFAM" id="SSF56935">
    <property type="entry name" value="Porins"/>
    <property type="match status" value="1"/>
</dbReference>
<feature type="signal peptide" evidence="8">
    <location>
        <begin position="1"/>
        <end position="30"/>
    </location>
</feature>
<protein>
    <submittedName>
        <fullName evidence="11">TonB-dependent receptor</fullName>
    </submittedName>
</protein>
<reference evidence="11 12" key="1">
    <citation type="submission" date="2019-04" db="EMBL/GenBank/DDBJ databases">
        <authorList>
            <person name="Hwang J.C."/>
        </authorList>
    </citation>
    <scope>NUCLEOTIDE SEQUENCE [LARGE SCALE GENOMIC DNA]</scope>
    <source>
        <strain evidence="11 12">IMCC35002</strain>
    </source>
</reference>
<gene>
    <name evidence="11" type="ORF">FCL42_04960</name>
</gene>
<keyword evidence="8" id="KW-0732">Signal</keyword>
<evidence type="ECO:0000256" key="5">
    <source>
        <dbReference type="ARBA" id="ARBA00023136"/>
    </source>
</evidence>
<dbReference type="InterPro" id="IPR039426">
    <property type="entry name" value="TonB-dep_rcpt-like"/>
</dbReference>
<keyword evidence="12" id="KW-1185">Reference proteome</keyword>
<dbReference type="Pfam" id="PF07715">
    <property type="entry name" value="Plug"/>
    <property type="match status" value="1"/>
</dbReference>
<dbReference type="InterPro" id="IPR036942">
    <property type="entry name" value="Beta-barrel_TonB_sf"/>
</dbReference>
<evidence type="ECO:0000313" key="12">
    <source>
        <dbReference type="Proteomes" id="UP000305675"/>
    </source>
</evidence>
<keyword evidence="11" id="KW-0675">Receptor</keyword>
<keyword evidence="4 7" id="KW-0812">Transmembrane</keyword>
<comment type="caution">
    <text evidence="11">The sequence shown here is derived from an EMBL/GenBank/DDBJ whole genome shotgun (WGS) entry which is preliminary data.</text>
</comment>
<dbReference type="Gene3D" id="2.170.130.10">
    <property type="entry name" value="TonB-dependent receptor, plug domain"/>
    <property type="match status" value="1"/>
</dbReference>
<dbReference type="GO" id="GO:0009279">
    <property type="term" value="C:cell outer membrane"/>
    <property type="evidence" value="ECO:0007669"/>
    <property type="project" value="UniProtKB-SubCell"/>
</dbReference>
<keyword evidence="3 7" id="KW-1134">Transmembrane beta strand</keyword>
<dbReference type="Proteomes" id="UP000305675">
    <property type="component" value="Unassembled WGS sequence"/>
</dbReference>
<dbReference type="EMBL" id="SWCJ01000002">
    <property type="protein sequence ID" value="TKB57627.1"/>
    <property type="molecule type" value="Genomic_DNA"/>
</dbReference>
<dbReference type="PROSITE" id="PS52016">
    <property type="entry name" value="TONB_DEPENDENT_REC_3"/>
    <property type="match status" value="1"/>
</dbReference>
<dbReference type="InterPro" id="IPR012910">
    <property type="entry name" value="Plug_dom"/>
</dbReference>
<dbReference type="InterPro" id="IPR057601">
    <property type="entry name" value="Oar-like_b-barrel"/>
</dbReference>
<evidence type="ECO:0000256" key="3">
    <source>
        <dbReference type="ARBA" id="ARBA00022452"/>
    </source>
</evidence>
<comment type="subcellular location">
    <subcellularLocation>
        <location evidence="1 7">Cell outer membrane</location>
        <topology evidence="1 7">Multi-pass membrane protein</topology>
    </subcellularLocation>
</comment>